<sequence length="93" mass="10338">MRDLELFKILLIVGICAAAIVARYFWWKYRSEKPKPPPQPMLMKTSSLVFIFGLIALLAMVGKPSTLPIANSIMLAIVAAIFVFGISEKVQGR</sequence>
<name>A0A1F6CLN3_9BACT</name>
<reference evidence="2 3" key="1">
    <citation type="journal article" date="2016" name="Nat. Commun.">
        <title>Thousands of microbial genomes shed light on interconnected biogeochemical processes in an aquifer system.</title>
        <authorList>
            <person name="Anantharaman K."/>
            <person name="Brown C.T."/>
            <person name="Hug L.A."/>
            <person name="Sharon I."/>
            <person name="Castelle C.J."/>
            <person name="Probst A.J."/>
            <person name="Thomas B.C."/>
            <person name="Singh A."/>
            <person name="Wilkins M.J."/>
            <person name="Karaoz U."/>
            <person name="Brodie E.L."/>
            <person name="Williams K.H."/>
            <person name="Hubbard S.S."/>
            <person name="Banfield J.F."/>
        </authorList>
    </citation>
    <scope>NUCLEOTIDE SEQUENCE [LARGE SCALE GENOMIC DNA]</scope>
</reference>
<feature type="transmembrane region" description="Helical" evidence="1">
    <location>
        <begin position="6"/>
        <end position="26"/>
    </location>
</feature>
<comment type="caution">
    <text evidence="2">The sequence shown here is derived from an EMBL/GenBank/DDBJ whole genome shotgun (WGS) entry which is preliminary data.</text>
</comment>
<dbReference type="EMBL" id="MFKW01000058">
    <property type="protein sequence ID" value="OGG50045.1"/>
    <property type="molecule type" value="Genomic_DNA"/>
</dbReference>
<gene>
    <name evidence="2" type="ORF">A2704_03680</name>
</gene>
<dbReference type="AlphaFoldDB" id="A0A1F6CLN3"/>
<evidence type="ECO:0000256" key="1">
    <source>
        <dbReference type="SAM" id="Phobius"/>
    </source>
</evidence>
<feature type="transmembrane region" description="Helical" evidence="1">
    <location>
        <begin position="69"/>
        <end position="87"/>
    </location>
</feature>
<dbReference type="Proteomes" id="UP000176445">
    <property type="component" value="Unassembled WGS sequence"/>
</dbReference>
<evidence type="ECO:0000313" key="2">
    <source>
        <dbReference type="EMBL" id="OGG50045.1"/>
    </source>
</evidence>
<accession>A0A1F6CLN3</accession>
<protein>
    <submittedName>
        <fullName evidence="2">Uncharacterized protein</fullName>
    </submittedName>
</protein>
<keyword evidence="1" id="KW-1133">Transmembrane helix</keyword>
<feature type="transmembrane region" description="Helical" evidence="1">
    <location>
        <begin position="47"/>
        <end position="63"/>
    </location>
</feature>
<organism evidence="2 3">
    <name type="scientific">Candidatus Kaiserbacteria bacterium RIFCSPHIGHO2_01_FULL_54_36b</name>
    <dbReference type="NCBI Taxonomy" id="1798483"/>
    <lineage>
        <taxon>Bacteria</taxon>
        <taxon>Candidatus Kaiseribacteriota</taxon>
    </lineage>
</organism>
<keyword evidence="1" id="KW-0472">Membrane</keyword>
<evidence type="ECO:0000313" key="3">
    <source>
        <dbReference type="Proteomes" id="UP000176445"/>
    </source>
</evidence>
<proteinExistence type="predicted"/>
<keyword evidence="1" id="KW-0812">Transmembrane</keyword>